<evidence type="ECO:0000256" key="7">
    <source>
        <dbReference type="ARBA" id="ARBA00055575"/>
    </source>
</evidence>
<comment type="subcellular location">
    <subcellularLocation>
        <location evidence="1">Nucleus</location>
        <location evidence="1">Nucleolus</location>
    </subcellularLocation>
</comment>
<feature type="domain" description="S1 motif" evidence="11">
    <location>
        <begin position="251"/>
        <end position="320"/>
    </location>
</feature>
<feature type="region of interest" description="Disordered" evidence="10">
    <location>
        <begin position="90"/>
        <end position="121"/>
    </location>
</feature>
<feature type="compositionally biased region" description="Polar residues" evidence="10">
    <location>
        <begin position="1454"/>
        <end position="1463"/>
    </location>
</feature>
<dbReference type="InterPro" id="IPR045209">
    <property type="entry name" value="Rrp5"/>
</dbReference>
<dbReference type="CDD" id="cd05702">
    <property type="entry name" value="S1_Rrp5_repeat_hs11_sc8"/>
    <property type="match status" value="1"/>
</dbReference>
<evidence type="ECO:0000313" key="13">
    <source>
        <dbReference type="Proteomes" id="UP000054516"/>
    </source>
</evidence>
<dbReference type="FunFam" id="2.40.50.140:FF:000196">
    <property type="entry name" value="rRNA biogenesis protein RRP5"/>
    <property type="match status" value="1"/>
</dbReference>
<dbReference type="InterPro" id="IPR057302">
    <property type="entry name" value="Rrp5_S1"/>
</dbReference>
<evidence type="ECO:0000256" key="2">
    <source>
        <dbReference type="ARBA" id="ARBA00022517"/>
    </source>
</evidence>
<gene>
    <name evidence="12" type="ORF">SAMD00023353_3700410</name>
</gene>
<feature type="domain" description="S1 motif" evidence="11">
    <location>
        <begin position="1200"/>
        <end position="1269"/>
    </location>
</feature>
<dbReference type="OMA" id="GQYLRAY"/>
<dbReference type="CDD" id="cd05698">
    <property type="entry name" value="S1_Rrp5_repeat_hs6_sc5"/>
    <property type="match status" value="1"/>
</dbReference>
<feature type="domain" description="S1 motif" evidence="11">
    <location>
        <begin position="1289"/>
        <end position="1360"/>
    </location>
</feature>
<dbReference type="InterPro" id="IPR003029">
    <property type="entry name" value="S1_domain"/>
</dbReference>
<proteinExistence type="predicted"/>
<keyword evidence="6" id="KW-0539">Nucleus</keyword>
<feature type="compositionally biased region" description="Basic residues" evidence="10">
    <location>
        <begin position="103"/>
        <end position="112"/>
    </location>
</feature>
<evidence type="ECO:0000256" key="10">
    <source>
        <dbReference type="SAM" id="MobiDB-lite"/>
    </source>
</evidence>
<evidence type="ECO:0000256" key="1">
    <source>
        <dbReference type="ARBA" id="ARBA00004604"/>
    </source>
</evidence>
<sequence length="1772" mass="194796">MSSLKRKDAPSGAPAAKSPKRSKSDKPQSKPNANASHSTKTPQQKPAVGAAVSKLKEEEPLFPRGGGSVLSPLEHRQISIQAKQDVLFEQQSSEGAKKSEKTLKKKKSKASKNKSSDGVPSAEDVVRIESLNYQRLVKGSLVLAQITEIRPLELILALPNNLSGHVPITSVSDVLSGRVAAEADALDDDENETDGVDLKEIFEVGQYLRAHVVSTTEESSGTLTKPKKRIELSLRPEHTNTGLSSREIVENAVVMASVSSAEDHGYVMDLGFSDANTRGFLPRKEVPSDLLETRMQPGAVLLCLVTGKGANGKIIQLSALRDKLGNPQNFASEATTIQTFLPGSAVELMISDISRRGLVGKVMGSLDVTADLIHSGSGPKALDLEDKYTIGKKIKARVICDFPTAKEPKLGVSLLDHVMALSPQQAASTKSPLDLLPASSTVEKCTIFKVDPDMGAFVEVGVDRIPGFVHISRLKDGKLDLLSESSGPFKIGTVHRGRVLSYSAIDGVYNLSFESSVLQQPFLRVEDVTVGTVVSGEIEKLIINQDGIGGVLVKLAEGVHGYVPEMHLADVRLQHPEKKFREGLKVKARVLSTDMFKRQIKLTLKKTLVNSEAKPLQSFDELVVGAQSPAAIIKVLDNGAVVQFYGSLRGFLPVSEMSEAYIRDPKEHFRVGQVVSVHILNFDSETQKLFVSCKDPSAFGIEKQNALKKLKIGDIVSAKVVQKTEDDVHVELVGSSLKALLSIGQLTDRPSKNQSSMKGIRVGQILSELVVLHKNDSRRSIALSKKPSLVQASQDGKLLTALDQAQVGEVRQGFIRNITITAVFVQFPGQLTALLPKSKLSREDQDKPDFGLKKNQSIAVKIDSVDRDNGRLVVASSSHIGTPSANAQSPAAFKLENPVDQTLTFTTDLYVGKITKAKIVSIKSTQLNVKIADNIQGRVDVSQIFDSWDKIANPKSPLNAFAVNSVMEVRILGVHDAKNHRYLPISHRSTHSVLELSAKPSHITPNAAAEPSLNVLELGSTHIGFVNNVQQNSLWVNLSPNVRGRINMLEISDDVSLLDNLLANFPVGSALRVRVLAVNLIEGRLDLSARSSGASSHLTWDTIKQNMVLPGRVTKINERQIIVQLSDLVSAPAHLIDLSDDYDEASTMSYSKHSVVRVSVVDVDKSNKRLRLSLRPSRVLNSSLPIKDSEVTKFAQLNTGDVVRGFVKNVSDKGLFVGLGGDITAMVRISDLSDRFIKDWKDEFQIDQLVKGRIISIDTSTSQVQMSLKASVVDKDFVPLINYQDLRAGQIVIGKVRKVEEFGAFILIDGSANVSGLCHRSEIAEKPIQDAKKLLSEGDVIKAIVLEVDTQKKRVSLGLKPSYFKDEDSNVDEDESDDDDEIAGALLEDSEDEKSNDEDMEDVSTSVIFESTGHDKDMSSNEDDTEMADRAVEDVDALDVGGFDWSGTALDELTITSPSTDPNARTEKKKKRRKPQVEIDRSGDLTSFGPQTAVHYEQLLNRQPNSSDLWTRYMAFQMQVSELAKAREVAERAVATINSTEETEKLNVWIAYLNLEVRFGNDDTVDSVFKRACQVNDQQEIYQRLASIYVQDNKPEKADALFQTIVKKFGAESPDVWHNYAHWLHAVQNETDRARALLSRATQALPDHARLPLMTKFAALEYNSPNGSAERGRTMFEGLISTFPKRFDLWSQLIDHEDGPNVDKAVVRDVFDRATKVKGLKARPAKKWFKRWADWEEKSGDAKSQERVRAKATEWVRLKAEAKREEDEEDED</sequence>
<dbReference type="PROSITE" id="PS50126">
    <property type="entry name" value="S1"/>
    <property type="match status" value="12"/>
</dbReference>
<evidence type="ECO:0000256" key="5">
    <source>
        <dbReference type="ARBA" id="ARBA00022737"/>
    </source>
</evidence>
<dbReference type="PANTHER" id="PTHR23270:SF10">
    <property type="entry name" value="PROTEIN RRP5 HOMOLOG"/>
    <property type="match status" value="1"/>
</dbReference>
<protein>
    <recommendedName>
        <fullName evidence="8">rRNA biogenesis protein RRP5</fullName>
    </recommendedName>
    <alternativeName>
        <fullName evidence="9">Ribosomal RNA-processing protein 5</fullName>
    </alternativeName>
</protein>
<feature type="domain" description="S1 motif" evidence="11">
    <location>
        <begin position="439"/>
        <end position="514"/>
    </location>
</feature>
<dbReference type="Gene3D" id="2.40.50.140">
    <property type="entry name" value="Nucleic acid-binding proteins"/>
    <property type="match status" value="12"/>
</dbReference>
<reference evidence="12" key="1">
    <citation type="submission" date="2016-03" db="EMBL/GenBank/DDBJ databases">
        <title>Draft genome sequence of Rosellinia necatrix.</title>
        <authorList>
            <person name="Kanematsu S."/>
        </authorList>
    </citation>
    <scope>NUCLEOTIDE SEQUENCE [LARGE SCALE GENOMIC DNA]</scope>
    <source>
        <strain evidence="12">W97</strain>
    </source>
</reference>
<dbReference type="CDD" id="cd05707">
    <property type="entry name" value="S1_Rrp5_repeat_sc11"/>
    <property type="match status" value="1"/>
</dbReference>
<organism evidence="12">
    <name type="scientific">Rosellinia necatrix</name>
    <name type="common">White root-rot fungus</name>
    <dbReference type="NCBI Taxonomy" id="77044"/>
    <lineage>
        <taxon>Eukaryota</taxon>
        <taxon>Fungi</taxon>
        <taxon>Dikarya</taxon>
        <taxon>Ascomycota</taxon>
        <taxon>Pezizomycotina</taxon>
        <taxon>Sordariomycetes</taxon>
        <taxon>Xylariomycetidae</taxon>
        <taxon>Xylariales</taxon>
        <taxon>Xylariaceae</taxon>
        <taxon>Rosellinia</taxon>
    </lineage>
</organism>
<dbReference type="GO" id="GO:0032040">
    <property type="term" value="C:small-subunit processome"/>
    <property type="evidence" value="ECO:0007669"/>
    <property type="project" value="TreeGrafter"/>
</dbReference>
<evidence type="ECO:0000256" key="3">
    <source>
        <dbReference type="ARBA" id="ARBA00022552"/>
    </source>
</evidence>
<dbReference type="SMART" id="SM00316">
    <property type="entry name" value="S1"/>
    <property type="match status" value="13"/>
</dbReference>
<dbReference type="OrthoDB" id="412781at2759"/>
<evidence type="ECO:0000256" key="8">
    <source>
        <dbReference type="ARBA" id="ARBA00073619"/>
    </source>
</evidence>
<dbReference type="FunFam" id="2.40.50.140:FF:000155">
    <property type="entry name" value="rRNA biogenesis protein RRP5"/>
    <property type="match status" value="1"/>
</dbReference>
<feature type="domain" description="S1 motif" evidence="11">
    <location>
        <begin position="808"/>
        <end position="877"/>
    </location>
</feature>
<feature type="domain" description="S1 motif" evidence="11">
    <location>
        <begin position="713"/>
        <end position="786"/>
    </location>
</feature>
<dbReference type="PANTHER" id="PTHR23270">
    <property type="entry name" value="PROGRAMMED CELL DEATH PROTEIN 11 PRE-RRNA PROCESSING PROTEIN RRP5"/>
    <property type="match status" value="1"/>
</dbReference>
<feature type="domain" description="S1 motif" evidence="11">
    <location>
        <begin position="912"/>
        <end position="988"/>
    </location>
</feature>
<evidence type="ECO:0000313" key="12">
    <source>
        <dbReference type="EMBL" id="GAP89307.1"/>
    </source>
</evidence>
<dbReference type="InterPro" id="IPR011990">
    <property type="entry name" value="TPR-like_helical_dom_sf"/>
</dbReference>
<dbReference type="FunFam" id="2.40.50.140:FF:000103">
    <property type="entry name" value="protein RRP5 homolog"/>
    <property type="match status" value="2"/>
</dbReference>
<feature type="compositionally biased region" description="Polar residues" evidence="10">
    <location>
        <begin position="32"/>
        <end position="44"/>
    </location>
</feature>
<dbReference type="FunFam" id="2.40.50.140:FF:000159">
    <property type="entry name" value="rRNA biogenesis protein rrp5"/>
    <property type="match status" value="1"/>
</dbReference>
<dbReference type="GO" id="GO:0003723">
    <property type="term" value="F:RNA binding"/>
    <property type="evidence" value="ECO:0007669"/>
    <property type="project" value="TreeGrafter"/>
</dbReference>
<dbReference type="InterPro" id="IPR012340">
    <property type="entry name" value="NA-bd_OB-fold"/>
</dbReference>
<dbReference type="Proteomes" id="UP000054516">
    <property type="component" value="Unassembled WGS sequence"/>
</dbReference>
<feature type="domain" description="S1 motif" evidence="11">
    <location>
        <begin position="531"/>
        <end position="605"/>
    </location>
</feature>
<dbReference type="EMBL" id="DF977482">
    <property type="protein sequence ID" value="GAP89307.1"/>
    <property type="molecule type" value="Genomic_DNA"/>
</dbReference>
<feature type="domain" description="S1 motif" evidence="11">
    <location>
        <begin position="1106"/>
        <end position="1175"/>
    </location>
</feature>
<keyword evidence="3" id="KW-0698">rRNA processing</keyword>
<dbReference type="CDD" id="cd05703">
    <property type="entry name" value="S1_Rrp5_repeat_hs12_sc9"/>
    <property type="match status" value="1"/>
</dbReference>
<feature type="domain" description="S1 motif" evidence="11">
    <location>
        <begin position="1019"/>
        <end position="1090"/>
    </location>
</feature>
<evidence type="ECO:0000259" key="11">
    <source>
        <dbReference type="PROSITE" id="PS50126"/>
    </source>
</evidence>
<keyword evidence="2" id="KW-0690">Ribosome biogenesis</keyword>
<keyword evidence="13" id="KW-1185">Reference proteome</keyword>
<dbReference type="CDD" id="cd05697">
    <property type="entry name" value="S1_Rrp5_repeat_hs5"/>
    <property type="match status" value="1"/>
</dbReference>
<dbReference type="CDD" id="cd05693">
    <property type="entry name" value="S1_Rrp5_repeat_hs1_sc1"/>
    <property type="match status" value="1"/>
</dbReference>
<comment type="function">
    <text evidence="7">Involved in the biogenesis of rRNA. Required for the formation of 18S and 5.8S rRNA.</text>
</comment>
<keyword evidence="4" id="KW-0597">Phosphoprotein</keyword>
<feature type="domain" description="S1 motif" evidence="11">
    <location>
        <begin position="139"/>
        <end position="235"/>
    </location>
</feature>
<evidence type="ECO:0000256" key="9">
    <source>
        <dbReference type="ARBA" id="ARBA00076674"/>
    </source>
</evidence>
<dbReference type="Gene3D" id="1.25.40.10">
    <property type="entry name" value="Tetratricopeptide repeat domain"/>
    <property type="match status" value="1"/>
</dbReference>
<dbReference type="FunFam" id="2.40.50.140:FF:000279">
    <property type="entry name" value="rRNA biogenesis protein rrp5"/>
    <property type="match status" value="1"/>
</dbReference>
<dbReference type="Pfam" id="PF23459">
    <property type="entry name" value="S1_RRP5"/>
    <property type="match status" value="3"/>
</dbReference>
<dbReference type="InterPro" id="IPR048058">
    <property type="entry name" value="Rrp5_S1_rpt_hs11_sc8"/>
</dbReference>
<accession>A0A1W2TLW8</accession>
<name>A0A1W2TLW8_ROSNE</name>
<dbReference type="STRING" id="77044.A0A1W2TLW8"/>
<dbReference type="InterPro" id="IPR003107">
    <property type="entry name" value="HAT"/>
</dbReference>
<dbReference type="GO" id="GO:0006364">
    <property type="term" value="P:rRNA processing"/>
    <property type="evidence" value="ECO:0007669"/>
    <property type="project" value="UniProtKB-KW"/>
</dbReference>
<dbReference type="CDD" id="cd04461">
    <property type="entry name" value="S1_Rrp5_repeat_hs8_sc7"/>
    <property type="match status" value="1"/>
</dbReference>
<dbReference type="Pfam" id="PF00575">
    <property type="entry name" value="S1"/>
    <property type="match status" value="5"/>
</dbReference>
<dbReference type="SMART" id="SM00386">
    <property type="entry name" value="HAT"/>
    <property type="match status" value="6"/>
</dbReference>
<keyword evidence="5" id="KW-0677">Repeat</keyword>
<dbReference type="InterPro" id="IPR048059">
    <property type="entry name" value="Rrp5_S1_rpt_hs1_sc1"/>
</dbReference>
<dbReference type="SUPFAM" id="SSF48452">
    <property type="entry name" value="TPR-like"/>
    <property type="match status" value="2"/>
</dbReference>
<evidence type="ECO:0000256" key="6">
    <source>
        <dbReference type="ARBA" id="ARBA00023242"/>
    </source>
</evidence>
<feature type="region of interest" description="Disordered" evidence="10">
    <location>
        <begin position="1453"/>
        <end position="1489"/>
    </location>
</feature>
<feature type="region of interest" description="Disordered" evidence="10">
    <location>
        <begin position="1"/>
        <end position="74"/>
    </location>
</feature>
<feature type="domain" description="S1 motif" evidence="11">
    <location>
        <begin position="620"/>
        <end position="694"/>
    </location>
</feature>
<dbReference type="SUPFAM" id="SSF50249">
    <property type="entry name" value="Nucleic acid-binding proteins"/>
    <property type="match status" value="12"/>
</dbReference>
<evidence type="ECO:0000256" key="4">
    <source>
        <dbReference type="ARBA" id="ARBA00022553"/>
    </source>
</evidence>